<proteinExistence type="inferred from homology"/>
<comment type="subcellular location">
    <subcellularLocation>
        <location evidence="1">Cell membrane</location>
        <topology evidence="1">Lipid-anchor</topology>
    </subcellularLocation>
</comment>
<dbReference type="PROSITE" id="PS51257">
    <property type="entry name" value="PROKAR_LIPOPROTEIN"/>
    <property type="match status" value="1"/>
</dbReference>
<organism evidence="8 9">
    <name type="scientific">Proteus penneri</name>
    <dbReference type="NCBI Taxonomy" id="102862"/>
    <lineage>
        <taxon>Bacteria</taxon>
        <taxon>Pseudomonadati</taxon>
        <taxon>Pseudomonadota</taxon>
        <taxon>Gammaproteobacteria</taxon>
        <taxon>Enterobacterales</taxon>
        <taxon>Morganellaceae</taxon>
        <taxon>Proteus</taxon>
    </lineage>
</organism>
<feature type="lipid moiety-binding region" description="S-diacylglycerol cysteine" evidence="7">
    <location>
        <position position="20"/>
    </location>
</feature>
<dbReference type="Pfam" id="PF03180">
    <property type="entry name" value="Lipoprotein_9"/>
    <property type="match status" value="1"/>
</dbReference>
<keyword evidence="2" id="KW-0732">Signal</keyword>
<dbReference type="Proteomes" id="UP000183920">
    <property type="component" value="Unassembled WGS sequence"/>
</dbReference>
<reference evidence="9" key="1">
    <citation type="submission" date="2015-06" db="EMBL/GenBank/DDBJ databases">
        <authorList>
            <person name="Urmite Genomes"/>
        </authorList>
    </citation>
    <scope>NUCLEOTIDE SEQUENCE [LARGE SCALE GENOMIC DNA]</scope>
    <source>
        <strain evidence="9">CSUR P1867</strain>
    </source>
</reference>
<dbReference type="PIRSF" id="PIRSF002854">
    <property type="entry name" value="MetQ"/>
    <property type="match status" value="1"/>
</dbReference>
<dbReference type="SUPFAM" id="SSF53850">
    <property type="entry name" value="Periplasmic binding protein-like II"/>
    <property type="match status" value="1"/>
</dbReference>
<keyword evidence="5 6" id="KW-0449">Lipoprotein</keyword>
<gene>
    <name evidence="8" type="primary">metQ_1</name>
    <name evidence="8" type="ORF">BN1804_02013</name>
</gene>
<keyword evidence="3" id="KW-0472">Membrane</keyword>
<evidence type="ECO:0000256" key="3">
    <source>
        <dbReference type="ARBA" id="ARBA00023136"/>
    </source>
</evidence>
<evidence type="ECO:0000256" key="4">
    <source>
        <dbReference type="ARBA" id="ARBA00023139"/>
    </source>
</evidence>
<keyword evidence="4" id="KW-0564">Palmitate</keyword>
<dbReference type="GO" id="GO:0005886">
    <property type="term" value="C:plasma membrane"/>
    <property type="evidence" value="ECO:0007669"/>
    <property type="project" value="UniProtKB-SubCell"/>
</dbReference>
<evidence type="ECO:0000256" key="1">
    <source>
        <dbReference type="ARBA" id="ARBA00004193"/>
    </source>
</evidence>
<name>A0A0G4Q9G0_9GAMM</name>
<dbReference type="NCBIfam" id="TIGR00363">
    <property type="entry name" value="MetQ/NlpA family lipoprotein"/>
    <property type="match status" value="1"/>
</dbReference>
<evidence type="ECO:0000256" key="2">
    <source>
        <dbReference type="ARBA" id="ARBA00022729"/>
    </source>
</evidence>
<dbReference type="CDD" id="cd13598">
    <property type="entry name" value="PBP2_lipoprotein_IlpA_like"/>
    <property type="match status" value="1"/>
</dbReference>
<dbReference type="RefSeq" id="WP_072063935.1">
    <property type="nucleotide sequence ID" value="NZ_CVRY01000004.1"/>
</dbReference>
<dbReference type="InterPro" id="IPR004872">
    <property type="entry name" value="Lipoprotein_NlpA"/>
</dbReference>
<dbReference type="EMBL" id="CVRY01000004">
    <property type="protein sequence ID" value="CRL62562.1"/>
    <property type="molecule type" value="Genomic_DNA"/>
</dbReference>
<comment type="similarity">
    <text evidence="6">Belongs to the nlpA lipoprotein family.</text>
</comment>
<dbReference type="AlphaFoldDB" id="A0A0G4Q9G0"/>
<evidence type="ECO:0000256" key="5">
    <source>
        <dbReference type="ARBA" id="ARBA00023288"/>
    </source>
</evidence>
<evidence type="ECO:0000256" key="6">
    <source>
        <dbReference type="PIRNR" id="PIRNR002854"/>
    </source>
</evidence>
<dbReference type="Gene3D" id="3.40.190.10">
    <property type="entry name" value="Periplasmic binding protein-like II"/>
    <property type="match status" value="2"/>
</dbReference>
<evidence type="ECO:0000313" key="9">
    <source>
        <dbReference type="Proteomes" id="UP000183920"/>
    </source>
</evidence>
<protein>
    <recommendedName>
        <fullName evidence="6">Lipoprotein</fullName>
    </recommendedName>
</protein>
<sequence>MKEIITGLLLASISLFTVSCTQEDTHKVKVAINTGPDQVIWDEVIRLAKLTEGLDVEVVAFNDYVLPNKALNNKEVDANAFQSIPYLQTQMKENGYKFHIAGKTYIFPLAAYSKKISDINELQLGSLVAISNEASMRGRALLLLAENHLITLNEGVGFTPTVDDIIYNPKEIKFIEVDTPQLTEALNDPAVTIAIINNNFSSQIGLIATRDGLILENKNSPYANVIVTREDNKDDENIKKLISVLHSRQIELKFKEMYKGDVLRAW</sequence>
<dbReference type="PANTHER" id="PTHR30429">
    <property type="entry name" value="D-METHIONINE-BINDING LIPOPROTEIN METQ"/>
    <property type="match status" value="1"/>
</dbReference>
<dbReference type="PANTHER" id="PTHR30429:SF1">
    <property type="entry name" value="D-METHIONINE-BINDING LIPOPROTEIN METQ-RELATED"/>
    <property type="match status" value="1"/>
</dbReference>
<accession>A0A0G4Q9G0</accession>
<evidence type="ECO:0000313" key="8">
    <source>
        <dbReference type="EMBL" id="CRL62562.1"/>
    </source>
</evidence>
<evidence type="ECO:0000256" key="7">
    <source>
        <dbReference type="PIRSR" id="PIRSR002854-1"/>
    </source>
</evidence>